<reference evidence="1" key="1">
    <citation type="submission" date="2016-08" db="EMBL/GenBank/DDBJ databases">
        <authorList>
            <person name="Seilhamer J.J."/>
        </authorList>
    </citation>
    <scope>NUCLEOTIDE SEQUENCE</scope>
    <source>
        <strain evidence="1">86</strain>
    </source>
</reference>
<protein>
    <recommendedName>
        <fullName evidence="2">L-2-amino-thiazoline-4-carboxylic acid hydrolase</fullName>
    </recommendedName>
</protein>
<gene>
    <name evidence="1" type="ORF">KL86PLE_60114</name>
</gene>
<evidence type="ECO:0008006" key="2">
    <source>
        <dbReference type="Google" id="ProtNLM"/>
    </source>
</evidence>
<name>A0A212LK90_9HYPH</name>
<dbReference type="Pfam" id="PF14196">
    <property type="entry name" value="ATC_hydrolase"/>
    <property type="match status" value="1"/>
</dbReference>
<evidence type="ECO:0000313" key="1">
    <source>
        <dbReference type="EMBL" id="SCM77799.1"/>
    </source>
</evidence>
<accession>A0A212LK90</accession>
<proteinExistence type="predicted"/>
<sequence length="76" mass="8743">MKEVGPDRFSYDVTRCRYAETYKEMGLAGIGALLSCNRDAAFCEGYNPAMRLERTETIMEGGRRCDFRYRLDKATD</sequence>
<dbReference type="InterPro" id="IPR026002">
    <property type="entry name" value="ATC_hydrolase-like"/>
</dbReference>
<dbReference type="AlphaFoldDB" id="A0A212LK90"/>
<organism evidence="1">
    <name type="scientific">uncultured Pleomorphomonas sp</name>
    <dbReference type="NCBI Taxonomy" id="442121"/>
    <lineage>
        <taxon>Bacteria</taxon>
        <taxon>Pseudomonadati</taxon>
        <taxon>Pseudomonadota</taxon>
        <taxon>Alphaproteobacteria</taxon>
        <taxon>Hyphomicrobiales</taxon>
        <taxon>Pleomorphomonadaceae</taxon>
        <taxon>Pleomorphomonas</taxon>
        <taxon>environmental samples</taxon>
    </lineage>
</organism>
<dbReference type="EMBL" id="FMJD01000010">
    <property type="protein sequence ID" value="SCM77799.1"/>
    <property type="molecule type" value="Genomic_DNA"/>
</dbReference>